<organism evidence="2">
    <name type="scientific">bioreactor metagenome</name>
    <dbReference type="NCBI Taxonomy" id="1076179"/>
    <lineage>
        <taxon>unclassified sequences</taxon>
        <taxon>metagenomes</taxon>
        <taxon>ecological metagenomes</taxon>
    </lineage>
</organism>
<dbReference type="EMBL" id="VSSQ01076023">
    <property type="protein sequence ID" value="MPN26484.1"/>
    <property type="molecule type" value="Genomic_DNA"/>
</dbReference>
<protein>
    <recommendedName>
        <fullName evidence="3">Transmembrane protein</fullName>
    </recommendedName>
</protein>
<gene>
    <name evidence="2" type="ORF">SDC9_173909</name>
</gene>
<keyword evidence="1" id="KW-0812">Transmembrane</keyword>
<keyword evidence="1" id="KW-1133">Transmembrane helix</keyword>
<accession>A0A645GR90</accession>
<name>A0A645GR90_9ZZZZ</name>
<dbReference type="AlphaFoldDB" id="A0A645GR90"/>
<comment type="caution">
    <text evidence="2">The sequence shown here is derived from an EMBL/GenBank/DDBJ whole genome shotgun (WGS) entry which is preliminary data.</text>
</comment>
<keyword evidence="1" id="KW-0472">Membrane</keyword>
<evidence type="ECO:0000256" key="1">
    <source>
        <dbReference type="SAM" id="Phobius"/>
    </source>
</evidence>
<sequence length="66" mass="7276">MSYEGLVEEVDDSKSKKRSSMSSFLMRTFIFALVLVCLLATVAVVSPGQLEAIGLESLVDFFDKLI</sequence>
<evidence type="ECO:0008006" key="3">
    <source>
        <dbReference type="Google" id="ProtNLM"/>
    </source>
</evidence>
<feature type="transmembrane region" description="Helical" evidence="1">
    <location>
        <begin position="24"/>
        <end position="45"/>
    </location>
</feature>
<proteinExistence type="predicted"/>
<evidence type="ECO:0000313" key="2">
    <source>
        <dbReference type="EMBL" id="MPN26484.1"/>
    </source>
</evidence>
<reference evidence="2" key="1">
    <citation type="submission" date="2019-08" db="EMBL/GenBank/DDBJ databases">
        <authorList>
            <person name="Kucharzyk K."/>
            <person name="Murdoch R.W."/>
            <person name="Higgins S."/>
            <person name="Loffler F."/>
        </authorList>
    </citation>
    <scope>NUCLEOTIDE SEQUENCE</scope>
</reference>